<evidence type="ECO:0000259" key="6">
    <source>
        <dbReference type="Pfam" id="PF01957"/>
    </source>
</evidence>
<dbReference type="SUPFAM" id="SSF141322">
    <property type="entry name" value="NfeD domain-like"/>
    <property type="match status" value="1"/>
</dbReference>
<dbReference type="PANTHER" id="PTHR33507">
    <property type="entry name" value="INNER MEMBRANE PROTEIN YBBJ"/>
    <property type="match status" value="1"/>
</dbReference>
<feature type="transmembrane region" description="Helical" evidence="5">
    <location>
        <begin position="6"/>
        <end position="23"/>
    </location>
</feature>
<dbReference type="PANTHER" id="PTHR33507:SF3">
    <property type="entry name" value="INNER MEMBRANE PROTEIN YBBJ"/>
    <property type="match status" value="1"/>
</dbReference>
<gene>
    <name evidence="7" type="ORF">GCM10009824_13950</name>
</gene>
<dbReference type="Gene3D" id="2.40.50.140">
    <property type="entry name" value="Nucleic acid-binding proteins"/>
    <property type="match status" value="1"/>
</dbReference>
<comment type="subcellular location">
    <subcellularLocation>
        <location evidence="1">Membrane</location>
        <topology evidence="1">Multi-pass membrane protein</topology>
    </subcellularLocation>
</comment>
<feature type="transmembrane region" description="Helical" evidence="5">
    <location>
        <begin position="30"/>
        <end position="48"/>
    </location>
</feature>
<keyword evidence="3 5" id="KW-1133">Transmembrane helix</keyword>
<comment type="caution">
    <text evidence="7">The sequence shown here is derived from an EMBL/GenBank/DDBJ whole genome shotgun (WGS) entry which is preliminary data.</text>
</comment>
<feature type="domain" description="NfeD-like C-terminal" evidence="6">
    <location>
        <begin position="89"/>
        <end position="145"/>
    </location>
</feature>
<evidence type="ECO:0000256" key="3">
    <source>
        <dbReference type="ARBA" id="ARBA00022989"/>
    </source>
</evidence>
<keyword evidence="4 5" id="KW-0472">Membrane</keyword>
<dbReference type="InterPro" id="IPR012340">
    <property type="entry name" value="NA-bd_OB-fold"/>
</dbReference>
<keyword evidence="8" id="KW-1185">Reference proteome</keyword>
<dbReference type="InterPro" id="IPR002810">
    <property type="entry name" value="NfeD-like_C"/>
</dbReference>
<organism evidence="7 8">
    <name type="scientific">Kocuria atrinae</name>
    <dbReference type="NCBI Taxonomy" id="592377"/>
    <lineage>
        <taxon>Bacteria</taxon>
        <taxon>Bacillati</taxon>
        <taxon>Actinomycetota</taxon>
        <taxon>Actinomycetes</taxon>
        <taxon>Micrococcales</taxon>
        <taxon>Micrococcaceae</taxon>
        <taxon>Kocuria</taxon>
    </lineage>
</organism>
<dbReference type="EMBL" id="BAAAQA010000015">
    <property type="protein sequence ID" value="GAA2115793.1"/>
    <property type="molecule type" value="Genomic_DNA"/>
</dbReference>
<evidence type="ECO:0000256" key="4">
    <source>
        <dbReference type="ARBA" id="ARBA00023136"/>
    </source>
</evidence>
<dbReference type="Proteomes" id="UP001500166">
    <property type="component" value="Unassembled WGS sequence"/>
</dbReference>
<feature type="transmembrane region" description="Helical" evidence="5">
    <location>
        <begin position="54"/>
        <end position="74"/>
    </location>
</feature>
<accession>A0ABN2XSN1</accession>
<dbReference type="InterPro" id="IPR052165">
    <property type="entry name" value="Membrane_assoc_protease"/>
</dbReference>
<name>A0ABN2XSN1_9MICC</name>
<evidence type="ECO:0000313" key="8">
    <source>
        <dbReference type="Proteomes" id="UP001500166"/>
    </source>
</evidence>
<dbReference type="Pfam" id="PF01957">
    <property type="entry name" value="NfeD"/>
    <property type="match status" value="1"/>
</dbReference>
<evidence type="ECO:0000256" key="2">
    <source>
        <dbReference type="ARBA" id="ARBA00022692"/>
    </source>
</evidence>
<sequence length="165" mass="17869">MWDALVNNPWILWLIIMLILAGIEMLTLDFLFLMMSIAALCAGVVSFFTHSIPLQVITFAVVAVLLIFLLRPVALNRINRSTPSTRSNAERLVGLSCTVLEPVSENTGLVRLEGDIWTARSAEHGTLEVGTKAYVYRIDGATAVVSGTAPATTDFSDSPASQPGY</sequence>
<protein>
    <submittedName>
        <fullName evidence="7">NfeD family protein</fullName>
    </submittedName>
</protein>
<keyword evidence="2 5" id="KW-0812">Transmembrane</keyword>
<evidence type="ECO:0000256" key="1">
    <source>
        <dbReference type="ARBA" id="ARBA00004141"/>
    </source>
</evidence>
<proteinExistence type="predicted"/>
<reference evidence="7 8" key="1">
    <citation type="journal article" date="2019" name="Int. J. Syst. Evol. Microbiol.">
        <title>The Global Catalogue of Microorganisms (GCM) 10K type strain sequencing project: providing services to taxonomists for standard genome sequencing and annotation.</title>
        <authorList>
            <consortium name="The Broad Institute Genomics Platform"/>
            <consortium name="The Broad Institute Genome Sequencing Center for Infectious Disease"/>
            <person name="Wu L."/>
            <person name="Ma J."/>
        </authorList>
    </citation>
    <scope>NUCLEOTIDE SEQUENCE [LARGE SCALE GENOMIC DNA]</scope>
    <source>
        <strain evidence="7 8">JCM 15914</strain>
    </source>
</reference>
<evidence type="ECO:0000313" key="7">
    <source>
        <dbReference type="EMBL" id="GAA2115793.1"/>
    </source>
</evidence>
<evidence type="ECO:0000256" key="5">
    <source>
        <dbReference type="SAM" id="Phobius"/>
    </source>
</evidence>